<dbReference type="PANTHER" id="PTHR33154">
    <property type="entry name" value="TRANSCRIPTIONAL REGULATOR, ARSR FAMILY"/>
    <property type="match status" value="1"/>
</dbReference>
<dbReference type="SMART" id="SM00418">
    <property type="entry name" value="HTH_ARSR"/>
    <property type="match status" value="1"/>
</dbReference>
<dbReference type="PROSITE" id="PS50987">
    <property type="entry name" value="HTH_ARSR_2"/>
    <property type="match status" value="1"/>
</dbReference>
<organism evidence="5 6">
    <name type="scientific">Desulfallas thermosapovorans DSM 6562</name>
    <dbReference type="NCBI Taxonomy" id="1121431"/>
    <lineage>
        <taxon>Bacteria</taxon>
        <taxon>Bacillati</taxon>
        <taxon>Bacillota</taxon>
        <taxon>Clostridia</taxon>
        <taxon>Eubacteriales</taxon>
        <taxon>Desulfallaceae</taxon>
        <taxon>Desulfallas</taxon>
    </lineage>
</organism>
<feature type="domain" description="HTH arsR-type" evidence="4">
    <location>
        <begin position="1"/>
        <end position="88"/>
    </location>
</feature>
<dbReference type="InterPro" id="IPR001845">
    <property type="entry name" value="HTH_ArsR_DNA-bd_dom"/>
</dbReference>
<dbReference type="InterPro" id="IPR036390">
    <property type="entry name" value="WH_DNA-bd_sf"/>
</dbReference>
<reference evidence="5 6" key="1">
    <citation type="submission" date="2019-07" db="EMBL/GenBank/DDBJ databases">
        <title>Genomic Encyclopedia of Type Strains, Phase I: the one thousand microbial genomes (KMG-I) project.</title>
        <authorList>
            <person name="Kyrpides N."/>
        </authorList>
    </citation>
    <scope>NUCLEOTIDE SEQUENCE [LARGE SCALE GENOMIC DNA]</scope>
    <source>
        <strain evidence="5 6">DSM 6562</strain>
    </source>
</reference>
<evidence type="ECO:0000313" key="6">
    <source>
        <dbReference type="Proteomes" id="UP000323166"/>
    </source>
</evidence>
<dbReference type="InterPro" id="IPR011991">
    <property type="entry name" value="ArsR-like_HTH"/>
</dbReference>
<comment type="caution">
    <text evidence="5">The sequence shown here is derived from an EMBL/GenBank/DDBJ whole genome shotgun (WGS) entry which is preliminary data.</text>
</comment>
<dbReference type="InterPro" id="IPR051081">
    <property type="entry name" value="HTH_MetalResp_TranReg"/>
</dbReference>
<dbReference type="Proteomes" id="UP000323166">
    <property type="component" value="Unassembled WGS sequence"/>
</dbReference>
<keyword evidence="2" id="KW-0238">DNA-binding</keyword>
<dbReference type="InterPro" id="IPR047796">
    <property type="entry name" value="SdpR-like_repress"/>
</dbReference>
<dbReference type="PANTHER" id="PTHR33154:SF33">
    <property type="entry name" value="TRANSCRIPTIONAL REPRESSOR SDPR"/>
    <property type="match status" value="1"/>
</dbReference>
<dbReference type="CDD" id="cd00090">
    <property type="entry name" value="HTH_ARSR"/>
    <property type="match status" value="1"/>
</dbReference>
<dbReference type="Pfam" id="PF01022">
    <property type="entry name" value="HTH_5"/>
    <property type="match status" value="1"/>
</dbReference>
<name>A0A5S4ZRS7_9FIRM</name>
<evidence type="ECO:0000259" key="4">
    <source>
        <dbReference type="PROSITE" id="PS50987"/>
    </source>
</evidence>
<dbReference type="EMBL" id="VNHM01000007">
    <property type="protein sequence ID" value="TYO95546.1"/>
    <property type="molecule type" value="Genomic_DNA"/>
</dbReference>
<dbReference type="InterPro" id="IPR036388">
    <property type="entry name" value="WH-like_DNA-bd_sf"/>
</dbReference>
<dbReference type="RefSeq" id="WP_166511524.1">
    <property type="nucleotide sequence ID" value="NZ_VNHM01000007.1"/>
</dbReference>
<sequence>MLDDLFKALSDPTRRKILKMLRQGDMTAGEISNHFNISKPSLSHHLNVLKQADLVQDERKGQYIYYTLNTSVFQDLLAWFTDIINNKERGEHIGK</sequence>
<dbReference type="SUPFAM" id="SSF46785">
    <property type="entry name" value="Winged helix' DNA-binding domain"/>
    <property type="match status" value="1"/>
</dbReference>
<keyword evidence="3" id="KW-0804">Transcription</keyword>
<proteinExistence type="predicted"/>
<evidence type="ECO:0000256" key="2">
    <source>
        <dbReference type="ARBA" id="ARBA00023125"/>
    </source>
</evidence>
<gene>
    <name evidence="5" type="ORF">LX24_01508</name>
</gene>
<evidence type="ECO:0000313" key="5">
    <source>
        <dbReference type="EMBL" id="TYO95546.1"/>
    </source>
</evidence>
<keyword evidence="1" id="KW-0805">Transcription regulation</keyword>
<dbReference type="Gene3D" id="1.10.10.10">
    <property type="entry name" value="Winged helix-like DNA-binding domain superfamily/Winged helix DNA-binding domain"/>
    <property type="match status" value="1"/>
</dbReference>
<keyword evidence="6" id="KW-1185">Reference proteome</keyword>
<protein>
    <submittedName>
        <fullName evidence="5">Transcriptional regulator, ArsR family</fullName>
    </submittedName>
</protein>
<dbReference type="GO" id="GO:0003677">
    <property type="term" value="F:DNA binding"/>
    <property type="evidence" value="ECO:0007669"/>
    <property type="project" value="UniProtKB-KW"/>
</dbReference>
<dbReference type="PRINTS" id="PR00778">
    <property type="entry name" value="HTHARSR"/>
</dbReference>
<evidence type="ECO:0000256" key="3">
    <source>
        <dbReference type="ARBA" id="ARBA00023163"/>
    </source>
</evidence>
<dbReference type="NCBIfam" id="NF033789">
    <property type="entry name" value="repress_SdpR"/>
    <property type="match status" value="1"/>
</dbReference>
<dbReference type="GO" id="GO:0003700">
    <property type="term" value="F:DNA-binding transcription factor activity"/>
    <property type="evidence" value="ECO:0007669"/>
    <property type="project" value="InterPro"/>
</dbReference>
<dbReference type="NCBIfam" id="NF033788">
    <property type="entry name" value="HTH_metalloreg"/>
    <property type="match status" value="1"/>
</dbReference>
<dbReference type="AlphaFoldDB" id="A0A5S4ZRS7"/>
<accession>A0A5S4ZRS7</accession>
<evidence type="ECO:0000256" key="1">
    <source>
        <dbReference type="ARBA" id="ARBA00023015"/>
    </source>
</evidence>